<dbReference type="CDD" id="cd16403">
    <property type="entry name" value="ParB_N_like_MT"/>
    <property type="match status" value="1"/>
</dbReference>
<dbReference type="InterPro" id="IPR036086">
    <property type="entry name" value="ParB/Sulfiredoxin_sf"/>
</dbReference>
<protein>
    <submittedName>
        <fullName evidence="4">Chromosome partitioning protein ParB</fullName>
    </submittedName>
</protein>
<evidence type="ECO:0000256" key="2">
    <source>
        <dbReference type="ARBA" id="ARBA00022679"/>
    </source>
</evidence>
<dbReference type="AlphaFoldDB" id="A0A9X9BY86"/>
<dbReference type="SUPFAM" id="SSF110849">
    <property type="entry name" value="ParB/Sulfiredoxin"/>
    <property type="match status" value="1"/>
</dbReference>
<dbReference type="RefSeq" id="WP_147839199.1">
    <property type="nucleotide sequence ID" value="NZ_VOUP01000052.1"/>
</dbReference>
<dbReference type="GO" id="GO:0003677">
    <property type="term" value="F:DNA binding"/>
    <property type="evidence" value="ECO:0007669"/>
    <property type="project" value="InterPro"/>
</dbReference>
<proteinExistence type="predicted"/>
<dbReference type="InterPro" id="IPR029063">
    <property type="entry name" value="SAM-dependent_MTases_sf"/>
</dbReference>
<gene>
    <name evidence="4" type="ORF">FOT63_24810</name>
</gene>
<reference evidence="4 5" key="1">
    <citation type="submission" date="2019-07" db="EMBL/GenBank/DDBJ databases">
        <title>Serratia strains were isolated from fresh produce.</title>
        <authorList>
            <person name="Cho G.-S."/>
            <person name="Stein M."/>
            <person name="Lee W."/>
            <person name="Suh S.H."/>
            <person name="Franz C.M.A.P."/>
        </authorList>
    </citation>
    <scope>NUCLEOTIDE SEQUENCE [LARGE SCALE GENOMIC DNA]</scope>
    <source>
        <strain evidence="4 5">S17</strain>
    </source>
</reference>
<evidence type="ECO:0000313" key="4">
    <source>
        <dbReference type="EMBL" id="TXE22834.1"/>
    </source>
</evidence>
<dbReference type="Gene3D" id="3.90.1530.10">
    <property type="entry name" value="Conserved hypothetical protein from pyrococcus furiosus pfu- 392566-001, ParB domain"/>
    <property type="match status" value="1"/>
</dbReference>
<sequence>MTKGKNQSTLSIVYKTRESLMAYARNARTHSDEQVRQIVASISEYGWTNPVLIDENDEVIAGHGRLLAAEQLFVDEVPTITLPGLSEQQKKAYRLADNKLPLNAGWDDELLKLELSDLLDSGFDIDLTGFSQAEIDEIFTVDEVLPGESKAGNLTEKFLVPPFSVLNAREGWWQDRKKNWIALGIQSESGREDELLFSKSTQSGAIYGKKNAYEAKIGRVVSWDEFFQAHPDLQTLPTTSIFDPVMCELAYRWFSPEGGTVIDPFAGGSVRGVVAAKLGRQYLGCDLRSEQVEANRQQWAQIDTDGGVAPHWHCGDSRDIHQHFKGAQADFIFSCPPYADLEVYSDDPADISTLNYPEFVIAYRQIIKNALSLLKQDRFACFVVGEVRDAKGIYRNFVSDTVLAFCDAGAAYYNEAILVTQAGSLPVRAGKMFSASRKLGKTHQNVLVFVKGDPRKAVEACGVVDVTDIFPDEPD</sequence>
<dbReference type="InterPro" id="IPR002941">
    <property type="entry name" value="DNA_methylase_N4/N6"/>
</dbReference>
<dbReference type="CDD" id="cd02440">
    <property type="entry name" value="AdoMet_MTases"/>
    <property type="match status" value="1"/>
</dbReference>
<evidence type="ECO:0000313" key="5">
    <source>
        <dbReference type="Proteomes" id="UP000321307"/>
    </source>
</evidence>
<keyword evidence="1" id="KW-0489">Methyltransferase</keyword>
<name>A0A9X9BY86_9GAMM</name>
<comment type="caution">
    <text evidence="4">The sequence shown here is derived from an EMBL/GenBank/DDBJ whole genome shotgun (WGS) entry which is preliminary data.</text>
</comment>
<organism evidence="4 5">
    <name type="scientific">Serratia ureilytica</name>
    <dbReference type="NCBI Taxonomy" id="300181"/>
    <lineage>
        <taxon>Bacteria</taxon>
        <taxon>Pseudomonadati</taxon>
        <taxon>Pseudomonadota</taxon>
        <taxon>Gammaproteobacteria</taxon>
        <taxon>Enterobacterales</taxon>
        <taxon>Yersiniaceae</taxon>
        <taxon>Serratia</taxon>
    </lineage>
</organism>
<dbReference type="GO" id="GO:0032259">
    <property type="term" value="P:methylation"/>
    <property type="evidence" value="ECO:0007669"/>
    <property type="project" value="UniProtKB-KW"/>
</dbReference>
<accession>A0A9X9BY86</accession>
<dbReference type="SMART" id="SM00470">
    <property type="entry name" value="ParB"/>
    <property type="match status" value="1"/>
</dbReference>
<dbReference type="InterPro" id="IPR003115">
    <property type="entry name" value="ParB_N"/>
</dbReference>
<dbReference type="SUPFAM" id="SSF53335">
    <property type="entry name" value="S-adenosyl-L-methionine-dependent methyltransferases"/>
    <property type="match status" value="1"/>
</dbReference>
<dbReference type="Proteomes" id="UP000321307">
    <property type="component" value="Unassembled WGS sequence"/>
</dbReference>
<dbReference type="EMBL" id="VOUP01000052">
    <property type="protein sequence ID" value="TXE22834.1"/>
    <property type="molecule type" value="Genomic_DNA"/>
</dbReference>
<feature type="domain" description="ParB-like N-terminal" evidence="3">
    <location>
        <begin position="13"/>
        <end position="99"/>
    </location>
</feature>
<dbReference type="Gene3D" id="3.40.50.150">
    <property type="entry name" value="Vaccinia Virus protein VP39"/>
    <property type="match status" value="2"/>
</dbReference>
<evidence type="ECO:0000256" key="1">
    <source>
        <dbReference type="ARBA" id="ARBA00022603"/>
    </source>
</evidence>
<dbReference type="Pfam" id="PF01555">
    <property type="entry name" value="N6_N4_Mtase"/>
    <property type="match status" value="1"/>
</dbReference>
<evidence type="ECO:0000259" key="3">
    <source>
        <dbReference type="SMART" id="SM00470"/>
    </source>
</evidence>
<dbReference type="GO" id="GO:0008170">
    <property type="term" value="F:N-methyltransferase activity"/>
    <property type="evidence" value="ECO:0007669"/>
    <property type="project" value="InterPro"/>
</dbReference>
<keyword evidence="2" id="KW-0808">Transferase</keyword>